<evidence type="ECO:0000256" key="2">
    <source>
        <dbReference type="SAM" id="Coils"/>
    </source>
</evidence>
<dbReference type="PANTHER" id="PTHR46797">
    <property type="entry name" value="HTH-TYPE TRANSCRIPTIONAL REGULATOR"/>
    <property type="match status" value="1"/>
</dbReference>
<dbReference type="GO" id="GO:0005829">
    <property type="term" value="C:cytosol"/>
    <property type="evidence" value="ECO:0007669"/>
    <property type="project" value="TreeGrafter"/>
</dbReference>
<evidence type="ECO:0000313" key="4">
    <source>
        <dbReference type="EMBL" id="NFA59508.1"/>
    </source>
</evidence>
<reference evidence="4 5" key="1">
    <citation type="submission" date="2019-02" db="EMBL/GenBank/DDBJ databases">
        <title>Genome sequencing of Clostridium botulinum clinical isolates.</title>
        <authorList>
            <person name="Brunt J."/>
            <person name="Van Vliet A.H.M."/>
            <person name="Stringer S.C."/>
            <person name="Grant K.A."/>
            <person name="Carter A.C."/>
            <person name="Peck M.W."/>
        </authorList>
    </citation>
    <scope>NUCLEOTIDE SEQUENCE [LARGE SCALE GENOMIC DNA]</scope>
    <source>
        <strain evidence="4 5">R1125/03</strain>
    </source>
</reference>
<dbReference type="EMBL" id="SGJP01000005">
    <property type="protein sequence ID" value="NFA59508.1"/>
    <property type="molecule type" value="Genomic_DNA"/>
</dbReference>
<dbReference type="AlphaFoldDB" id="A0A6M0SVD4"/>
<dbReference type="SMART" id="SM00530">
    <property type="entry name" value="HTH_XRE"/>
    <property type="match status" value="1"/>
</dbReference>
<dbReference type="InterPro" id="IPR010982">
    <property type="entry name" value="Lambda_DNA-bd_dom_sf"/>
</dbReference>
<keyword evidence="2" id="KW-0175">Coiled coil</keyword>
<feature type="domain" description="HTH cro/C1-type" evidence="3">
    <location>
        <begin position="6"/>
        <end position="61"/>
    </location>
</feature>
<dbReference type="GO" id="GO:0003677">
    <property type="term" value="F:DNA binding"/>
    <property type="evidence" value="ECO:0007669"/>
    <property type="project" value="UniProtKB-KW"/>
</dbReference>
<dbReference type="Proteomes" id="UP000473089">
    <property type="component" value="Unassembled WGS sequence"/>
</dbReference>
<name>A0A6M0SVD4_CLOBO</name>
<keyword evidence="1" id="KW-0238">DNA-binding</keyword>
<dbReference type="PROSITE" id="PS50943">
    <property type="entry name" value="HTH_CROC1"/>
    <property type="match status" value="1"/>
</dbReference>
<gene>
    <name evidence="4" type="ORF">EXM42_03575</name>
</gene>
<protein>
    <submittedName>
        <fullName evidence="4">XRE family transcriptional regulator</fullName>
    </submittedName>
</protein>
<dbReference type="Gene3D" id="1.10.260.40">
    <property type="entry name" value="lambda repressor-like DNA-binding domains"/>
    <property type="match status" value="1"/>
</dbReference>
<organism evidence="4 5">
    <name type="scientific">Clostridium botulinum</name>
    <dbReference type="NCBI Taxonomy" id="1491"/>
    <lineage>
        <taxon>Bacteria</taxon>
        <taxon>Bacillati</taxon>
        <taxon>Bacillota</taxon>
        <taxon>Clostridia</taxon>
        <taxon>Eubacteriales</taxon>
        <taxon>Clostridiaceae</taxon>
        <taxon>Clostridium</taxon>
    </lineage>
</organism>
<dbReference type="CDD" id="cd00093">
    <property type="entry name" value="HTH_XRE"/>
    <property type="match status" value="1"/>
</dbReference>
<accession>A0A6M0SVD4</accession>
<sequence length="106" mass="12405">MLGDNIKKFRIEKGLSLNKLAKMCDISPSYLSDLENNKSYNPSTEKLNKLAEQLNVRIEDFYKTNPDEIDQLEEDMKLLYSKAKKLSKSKIKKMLDMIDQLEKEED</sequence>
<dbReference type="InterPro" id="IPR050807">
    <property type="entry name" value="TransReg_Diox_bact_type"/>
</dbReference>
<dbReference type="Pfam" id="PF01381">
    <property type="entry name" value="HTH_3"/>
    <property type="match status" value="1"/>
</dbReference>
<dbReference type="PANTHER" id="PTHR46797:SF1">
    <property type="entry name" value="METHYLPHOSPHONATE SYNTHASE"/>
    <property type="match status" value="1"/>
</dbReference>
<evidence type="ECO:0000256" key="1">
    <source>
        <dbReference type="ARBA" id="ARBA00023125"/>
    </source>
</evidence>
<proteinExistence type="predicted"/>
<evidence type="ECO:0000259" key="3">
    <source>
        <dbReference type="PROSITE" id="PS50943"/>
    </source>
</evidence>
<comment type="caution">
    <text evidence="4">The sequence shown here is derived from an EMBL/GenBank/DDBJ whole genome shotgun (WGS) entry which is preliminary data.</text>
</comment>
<dbReference type="InterPro" id="IPR001387">
    <property type="entry name" value="Cro/C1-type_HTH"/>
</dbReference>
<dbReference type="GO" id="GO:0003700">
    <property type="term" value="F:DNA-binding transcription factor activity"/>
    <property type="evidence" value="ECO:0007669"/>
    <property type="project" value="TreeGrafter"/>
</dbReference>
<dbReference type="SUPFAM" id="SSF47413">
    <property type="entry name" value="lambda repressor-like DNA-binding domains"/>
    <property type="match status" value="1"/>
</dbReference>
<evidence type="ECO:0000313" key="5">
    <source>
        <dbReference type="Proteomes" id="UP000473089"/>
    </source>
</evidence>
<feature type="coiled-coil region" evidence="2">
    <location>
        <begin position="69"/>
        <end position="104"/>
    </location>
</feature>